<evidence type="ECO:0000256" key="2">
    <source>
        <dbReference type="SAM" id="SignalP"/>
    </source>
</evidence>
<accession>A0A2H1VUD7</accession>
<sequence>MVVILIIMLCWAVEGSDRSERSNEVEPRGKAKYALITNLAILLAAKVGLYKLVLAIALTVASLKILLIMVWATVIYTRVPDPYLHYKNTEPFPHYHDKFSHHREGYQTLDLIADFIQKLHFFYVVATKLIVLKIVYGALFFVLLSKGWHFLLWFIHYLKKQKHEHYEYIEDHHEYIVDPHFEHSYGHHGHPYGHNDHSYGHHDHSYGHHDHPYGHFDHDDSSYGSSDYQPYGYDKKSDYKRTRIYDADGSYSVKGQ</sequence>
<proteinExistence type="predicted"/>
<gene>
    <name evidence="3" type="ORF">SFRICE_038447</name>
</gene>
<evidence type="ECO:0000256" key="1">
    <source>
        <dbReference type="SAM" id="Phobius"/>
    </source>
</evidence>
<feature type="signal peptide" evidence="2">
    <location>
        <begin position="1"/>
        <end position="15"/>
    </location>
</feature>
<evidence type="ECO:0000313" key="3">
    <source>
        <dbReference type="EMBL" id="SOQ44445.1"/>
    </source>
</evidence>
<keyword evidence="1" id="KW-0812">Transmembrane</keyword>
<reference evidence="3" key="1">
    <citation type="submission" date="2016-07" db="EMBL/GenBank/DDBJ databases">
        <authorList>
            <person name="Bretaudeau A."/>
        </authorList>
    </citation>
    <scope>NUCLEOTIDE SEQUENCE</scope>
    <source>
        <strain evidence="3">Rice</strain>
        <tissue evidence="3">Whole body</tissue>
    </source>
</reference>
<keyword evidence="1" id="KW-0472">Membrane</keyword>
<keyword evidence="2" id="KW-0732">Signal</keyword>
<name>A0A2H1VUD7_SPOFR</name>
<feature type="chain" id="PRO_5013957502" evidence="2">
    <location>
        <begin position="16"/>
        <end position="256"/>
    </location>
</feature>
<dbReference type="AlphaFoldDB" id="A0A2H1VUD7"/>
<keyword evidence="1" id="KW-1133">Transmembrane helix</keyword>
<dbReference type="EMBL" id="ODYU01004501">
    <property type="protein sequence ID" value="SOQ44445.1"/>
    <property type="molecule type" value="Genomic_DNA"/>
</dbReference>
<organism evidence="3">
    <name type="scientific">Spodoptera frugiperda</name>
    <name type="common">Fall armyworm</name>
    <dbReference type="NCBI Taxonomy" id="7108"/>
    <lineage>
        <taxon>Eukaryota</taxon>
        <taxon>Metazoa</taxon>
        <taxon>Ecdysozoa</taxon>
        <taxon>Arthropoda</taxon>
        <taxon>Hexapoda</taxon>
        <taxon>Insecta</taxon>
        <taxon>Pterygota</taxon>
        <taxon>Neoptera</taxon>
        <taxon>Endopterygota</taxon>
        <taxon>Lepidoptera</taxon>
        <taxon>Glossata</taxon>
        <taxon>Ditrysia</taxon>
        <taxon>Noctuoidea</taxon>
        <taxon>Noctuidae</taxon>
        <taxon>Amphipyrinae</taxon>
        <taxon>Spodoptera</taxon>
    </lineage>
</organism>
<protein>
    <submittedName>
        <fullName evidence="3">SFRICE_038447</fullName>
    </submittedName>
</protein>
<feature type="transmembrane region" description="Helical" evidence="1">
    <location>
        <begin position="56"/>
        <end position="76"/>
    </location>
</feature>